<feature type="signal peptide" evidence="3">
    <location>
        <begin position="1"/>
        <end position="27"/>
    </location>
</feature>
<evidence type="ECO:0000256" key="1">
    <source>
        <dbReference type="SAM" id="MobiDB-lite"/>
    </source>
</evidence>
<gene>
    <name evidence="4" type="ORF">R9X50_00058300</name>
</gene>
<dbReference type="EMBL" id="CP138580">
    <property type="protein sequence ID" value="WPG97802.1"/>
    <property type="molecule type" value="Genomic_DNA"/>
</dbReference>
<dbReference type="Proteomes" id="UP001303373">
    <property type="component" value="Chromosome 1"/>
</dbReference>
<dbReference type="AlphaFoldDB" id="A0AAQ3M0J2"/>
<feature type="region of interest" description="Disordered" evidence="1">
    <location>
        <begin position="170"/>
        <end position="218"/>
    </location>
</feature>
<reference evidence="4 5" key="1">
    <citation type="submission" date="2023-11" db="EMBL/GenBank/DDBJ databases">
        <title>An acidophilic fungus is an integral part of prey digestion in a carnivorous sundew plant.</title>
        <authorList>
            <person name="Tsai I.J."/>
        </authorList>
    </citation>
    <scope>NUCLEOTIDE SEQUENCE [LARGE SCALE GENOMIC DNA]</scope>
    <source>
        <strain evidence="4">169a</strain>
    </source>
</reference>
<keyword evidence="5" id="KW-1185">Reference proteome</keyword>
<evidence type="ECO:0000313" key="5">
    <source>
        <dbReference type="Proteomes" id="UP001303373"/>
    </source>
</evidence>
<evidence type="ECO:0000256" key="3">
    <source>
        <dbReference type="SAM" id="SignalP"/>
    </source>
</evidence>
<keyword evidence="2" id="KW-1133">Transmembrane helix</keyword>
<evidence type="ECO:0000256" key="2">
    <source>
        <dbReference type="SAM" id="Phobius"/>
    </source>
</evidence>
<accession>A0AAQ3M0J2</accession>
<proteinExistence type="predicted"/>
<keyword evidence="2" id="KW-0812">Transmembrane</keyword>
<feature type="transmembrane region" description="Helical" evidence="2">
    <location>
        <begin position="223"/>
        <end position="245"/>
    </location>
</feature>
<sequence>MPRAMASTRCLKAAAVLSMFLSPVVVAFEDCYTRVLGTIVNQKDGWISCTGTNTTDGGAQSCCQRGSECGPDGICYTPVSIDIPNGSWYIAGCTDGTYKDSVCRVDCTNYLTTFIQWNTSTNVWGCCGGDGCDANTIFNQTFSAISPPNFQAAASSPLQTSSVASSSATSSASSSSTSSLSGSTTSSVSTSSTTQSSLTTQTTTSGSVSAQSSSSNLSGGAKAGIGIGVAIGALTVIGAGAFFFLRRHKHASTIAFTSDAKTHYQPPPGYEPVQNHPAMSEMGDAAPKAELHTPVSGGELQGDIPTRHELPAKISEWAGQGERMV</sequence>
<protein>
    <submittedName>
        <fullName evidence="4">Uncharacterized protein</fullName>
    </submittedName>
</protein>
<feature type="chain" id="PRO_5042958510" evidence="3">
    <location>
        <begin position="28"/>
        <end position="325"/>
    </location>
</feature>
<evidence type="ECO:0000313" key="4">
    <source>
        <dbReference type="EMBL" id="WPG97802.1"/>
    </source>
</evidence>
<keyword evidence="3" id="KW-0732">Signal</keyword>
<keyword evidence="2" id="KW-0472">Membrane</keyword>
<name>A0AAQ3M0J2_9PEZI</name>
<organism evidence="4 5">
    <name type="scientific">Acrodontium crateriforme</name>
    <dbReference type="NCBI Taxonomy" id="150365"/>
    <lineage>
        <taxon>Eukaryota</taxon>
        <taxon>Fungi</taxon>
        <taxon>Dikarya</taxon>
        <taxon>Ascomycota</taxon>
        <taxon>Pezizomycotina</taxon>
        <taxon>Dothideomycetes</taxon>
        <taxon>Dothideomycetidae</taxon>
        <taxon>Mycosphaerellales</taxon>
        <taxon>Teratosphaeriaceae</taxon>
        <taxon>Acrodontium</taxon>
    </lineage>
</organism>